<sequence>MNEKFSEDFSRWERDGRLREAVVADYGNAPLIEKNHNQYINVSSGNYMGMAQHPQVIKVAQQSLEQYGLSSGGSPLVCGYSTEQDVLTQRLAQFFETERALVVSSGYLAGLAVIPSLMEDGDTIFSDSLNHASLIDACRLSKARVVIYPHGDVNSLEERIKKDSSRRRMIVSDGIFSMDGDIAPLPQLLELAEQYRAWLLVDDSHAIGVLGQQGGGSWQYFDLHSPWIILASSLSKGLGIHGGVVAGSADVIQYLQNTARSWIFSSSLPPSWCAAGTTSLDILENSLPERQQLWHHSVYFRTHLQQMGHRTIATAAPEIPIIPWIIGPENDTLQVANHLRQGFIWASAIRPPSVPINSSRIRFALTANHTQEQIDYVLGVIQKLNLSFSPNKD</sequence>
<name>A0A2T2WRJ8_9FIRM</name>
<comment type="cofactor">
    <cofactor evidence="1">
        <name>pyridoxal 5'-phosphate</name>
        <dbReference type="ChEBI" id="CHEBI:597326"/>
    </cofactor>
</comment>
<comment type="subunit">
    <text evidence="2">Homodimer.</text>
</comment>
<dbReference type="Pfam" id="PF00155">
    <property type="entry name" value="Aminotran_1_2"/>
    <property type="match status" value="1"/>
</dbReference>
<dbReference type="InterPro" id="IPR015424">
    <property type="entry name" value="PyrdxlP-dep_Trfase"/>
</dbReference>
<evidence type="ECO:0000313" key="7">
    <source>
        <dbReference type="Proteomes" id="UP000242699"/>
    </source>
</evidence>
<evidence type="ECO:0000259" key="5">
    <source>
        <dbReference type="Pfam" id="PF00155"/>
    </source>
</evidence>
<keyword evidence="3" id="KW-0808">Transferase</keyword>
<keyword evidence="4" id="KW-0663">Pyridoxal phosphate</keyword>
<dbReference type="InterPro" id="IPR004839">
    <property type="entry name" value="Aminotransferase_I/II_large"/>
</dbReference>
<dbReference type="PANTHER" id="PTHR13693">
    <property type="entry name" value="CLASS II AMINOTRANSFERASE/8-AMINO-7-OXONONANOATE SYNTHASE"/>
    <property type="match status" value="1"/>
</dbReference>
<feature type="domain" description="Aminotransferase class I/classII large" evidence="5">
    <location>
        <begin position="38"/>
        <end position="381"/>
    </location>
</feature>
<protein>
    <submittedName>
        <fullName evidence="6">8-amino-7-oxononanoate synthase</fullName>
    </submittedName>
</protein>
<dbReference type="InterPro" id="IPR015422">
    <property type="entry name" value="PyrdxlP-dep_Trfase_small"/>
</dbReference>
<organism evidence="6 7">
    <name type="scientific">Sulfobacillus benefaciens</name>
    <dbReference type="NCBI Taxonomy" id="453960"/>
    <lineage>
        <taxon>Bacteria</taxon>
        <taxon>Bacillati</taxon>
        <taxon>Bacillota</taxon>
        <taxon>Clostridia</taxon>
        <taxon>Eubacteriales</taxon>
        <taxon>Clostridiales Family XVII. Incertae Sedis</taxon>
        <taxon>Sulfobacillus</taxon>
    </lineage>
</organism>
<dbReference type="GO" id="GO:0030170">
    <property type="term" value="F:pyridoxal phosphate binding"/>
    <property type="evidence" value="ECO:0007669"/>
    <property type="project" value="InterPro"/>
</dbReference>
<dbReference type="CDD" id="cd06454">
    <property type="entry name" value="KBL_like"/>
    <property type="match status" value="1"/>
</dbReference>
<evidence type="ECO:0000256" key="2">
    <source>
        <dbReference type="ARBA" id="ARBA00011738"/>
    </source>
</evidence>
<dbReference type="InterPro" id="IPR050087">
    <property type="entry name" value="AON_synthase_class-II"/>
</dbReference>
<evidence type="ECO:0000313" key="6">
    <source>
        <dbReference type="EMBL" id="PSR24843.1"/>
    </source>
</evidence>
<accession>A0A2T2WRJ8</accession>
<dbReference type="AlphaFoldDB" id="A0A2T2WRJ8"/>
<dbReference type="InterPro" id="IPR015421">
    <property type="entry name" value="PyrdxlP-dep_Trfase_major"/>
</dbReference>
<proteinExistence type="predicted"/>
<dbReference type="Gene3D" id="3.90.1150.10">
    <property type="entry name" value="Aspartate Aminotransferase, domain 1"/>
    <property type="match status" value="1"/>
</dbReference>
<evidence type="ECO:0000256" key="1">
    <source>
        <dbReference type="ARBA" id="ARBA00001933"/>
    </source>
</evidence>
<dbReference type="PANTHER" id="PTHR13693:SF100">
    <property type="entry name" value="8-AMINO-7-OXONONANOATE SYNTHASE"/>
    <property type="match status" value="1"/>
</dbReference>
<dbReference type="GO" id="GO:0008710">
    <property type="term" value="F:8-amino-7-oxononanoate synthase activity"/>
    <property type="evidence" value="ECO:0007669"/>
    <property type="project" value="TreeGrafter"/>
</dbReference>
<dbReference type="EMBL" id="PXYT01000066">
    <property type="protein sequence ID" value="PSR24843.1"/>
    <property type="molecule type" value="Genomic_DNA"/>
</dbReference>
<gene>
    <name evidence="6" type="ORF">C7B43_18085</name>
</gene>
<comment type="caution">
    <text evidence="6">The sequence shown here is derived from an EMBL/GenBank/DDBJ whole genome shotgun (WGS) entry which is preliminary data.</text>
</comment>
<dbReference type="GO" id="GO:0009102">
    <property type="term" value="P:biotin biosynthetic process"/>
    <property type="evidence" value="ECO:0007669"/>
    <property type="project" value="TreeGrafter"/>
</dbReference>
<dbReference type="Proteomes" id="UP000242699">
    <property type="component" value="Unassembled WGS sequence"/>
</dbReference>
<dbReference type="Gene3D" id="3.40.640.10">
    <property type="entry name" value="Type I PLP-dependent aspartate aminotransferase-like (Major domain)"/>
    <property type="match status" value="1"/>
</dbReference>
<reference evidence="6 7" key="1">
    <citation type="journal article" date="2014" name="BMC Genomics">
        <title>Comparison of environmental and isolate Sulfobacillus genomes reveals diverse carbon, sulfur, nitrogen, and hydrogen metabolisms.</title>
        <authorList>
            <person name="Justice N.B."/>
            <person name="Norman A."/>
            <person name="Brown C.T."/>
            <person name="Singh A."/>
            <person name="Thomas B.C."/>
            <person name="Banfield J.F."/>
        </authorList>
    </citation>
    <scope>NUCLEOTIDE SEQUENCE [LARGE SCALE GENOMIC DNA]</scope>
    <source>
        <strain evidence="6">AMDSBA1</strain>
    </source>
</reference>
<evidence type="ECO:0000256" key="4">
    <source>
        <dbReference type="ARBA" id="ARBA00022898"/>
    </source>
</evidence>
<dbReference type="SUPFAM" id="SSF53383">
    <property type="entry name" value="PLP-dependent transferases"/>
    <property type="match status" value="1"/>
</dbReference>
<evidence type="ECO:0000256" key="3">
    <source>
        <dbReference type="ARBA" id="ARBA00022679"/>
    </source>
</evidence>